<proteinExistence type="predicted"/>
<accession>A0ABY8QED8</accession>
<dbReference type="EMBL" id="CP124616">
    <property type="protein sequence ID" value="WGW02990.1"/>
    <property type="molecule type" value="Genomic_DNA"/>
</dbReference>
<evidence type="ECO:0000313" key="2">
    <source>
        <dbReference type="EMBL" id="WGW02990.1"/>
    </source>
</evidence>
<reference evidence="2 3" key="1">
    <citation type="submission" date="2023-05" db="EMBL/GenBank/DDBJ databases">
        <title>YMD87, complete Genome.</title>
        <authorList>
            <person name="Zhang J."/>
            <person name="Xu X."/>
        </authorList>
    </citation>
    <scope>NUCLEOTIDE SEQUENCE [LARGE SCALE GENOMIC DNA]</scope>
    <source>
        <strain evidence="2 3">YMD87</strain>
    </source>
</reference>
<dbReference type="InterPro" id="IPR046579">
    <property type="entry name" value="DUF6639"/>
</dbReference>
<keyword evidence="3" id="KW-1185">Reference proteome</keyword>
<dbReference type="RefSeq" id="WP_282299618.1">
    <property type="nucleotide sequence ID" value="NZ_CP124616.1"/>
</dbReference>
<organism evidence="2 3">
    <name type="scientific">Tropicibacter oceani</name>
    <dbReference type="NCBI Taxonomy" id="3058420"/>
    <lineage>
        <taxon>Bacteria</taxon>
        <taxon>Pseudomonadati</taxon>
        <taxon>Pseudomonadota</taxon>
        <taxon>Alphaproteobacteria</taxon>
        <taxon>Rhodobacterales</taxon>
        <taxon>Roseobacteraceae</taxon>
        <taxon>Tropicibacter</taxon>
    </lineage>
</organism>
<dbReference type="Pfam" id="PF20344">
    <property type="entry name" value="DUF6639"/>
    <property type="match status" value="1"/>
</dbReference>
<evidence type="ECO:0000256" key="1">
    <source>
        <dbReference type="SAM" id="SignalP"/>
    </source>
</evidence>
<gene>
    <name evidence="2" type="ORF">QF118_13745</name>
</gene>
<keyword evidence="1" id="KW-0732">Signal</keyword>
<sequence>MHRILLLGLGLIATAPMAQPLLCDNGLVSVQAGSPALAQTICTHSDAALAQFRACALPDPAPVLIETVETLDHSCIGLFHCGENWIEVLSPSALETERLKQSLFAHIPTDRLFASVIQHEMAHALFDTVPCPHASCLATTEYFAYTQQIAGLTEQDRAPIAARSHFPEPVSREALNAMILLMAPDVFARKAWAHFTARGEACAVWQDMMDGGMFLDRLHP</sequence>
<name>A0ABY8QED8_9RHOB</name>
<evidence type="ECO:0000313" key="3">
    <source>
        <dbReference type="Proteomes" id="UP001241605"/>
    </source>
</evidence>
<dbReference type="Proteomes" id="UP001241605">
    <property type="component" value="Chromosome"/>
</dbReference>
<feature type="signal peptide" evidence="1">
    <location>
        <begin position="1"/>
        <end position="18"/>
    </location>
</feature>
<protein>
    <submittedName>
        <fullName evidence="2">Uncharacterized protein</fullName>
    </submittedName>
</protein>
<feature type="chain" id="PRO_5046801761" evidence="1">
    <location>
        <begin position="19"/>
        <end position="220"/>
    </location>
</feature>